<comment type="caution">
    <text evidence="2">The sequence shown here is derived from an EMBL/GenBank/DDBJ whole genome shotgun (WGS) entry which is preliminary data.</text>
</comment>
<organism evidence="2 3">
    <name type="scientific">Methylobacterium fujisawaense</name>
    <dbReference type="NCBI Taxonomy" id="107400"/>
    <lineage>
        <taxon>Bacteria</taxon>
        <taxon>Pseudomonadati</taxon>
        <taxon>Pseudomonadota</taxon>
        <taxon>Alphaproteobacteria</taxon>
        <taxon>Hyphomicrobiales</taxon>
        <taxon>Methylobacteriaceae</taxon>
        <taxon>Methylobacterium</taxon>
    </lineage>
</organism>
<evidence type="ECO:0000313" key="2">
    <source>
        <dbReference type="EMBL" id="MBA9061488.1"/>
    </source>
</evidence>
<sequence>MIRHGSTLPRDRHRPTVSTFASQAGGC</sequence>
<proteinExistence type="predicted"/>
<dbReference type="EMBL" id="JACJIM010000001">
    <property type="protein sequence ID" value="MBA9061488.1"/>
    <property type="molecule type" value="Genomic_DNA"/>
</dbReference>
<dbReference type="Proteomes" id="UP000565455">
    <property type="component" value="Unassembled WGS sequence"/>
</dbReference>
<gene>
    <name evidence="2" type="ORF">GGQ91_000849</name>
</gene>
<evidence type="ECO:0000313" key="3">
    <source>
        <dbReference type="Proteomes" id="UP000565455"/>
    </source>
</evidence>
<keyword evidence="3" id="KW-1185">Reference proteome</keyword>
<feature type="region of interest" description="Disordered" evidence="1">
    <location>
        <begin position="1"/>
        <end position="27"/>
    </location>
</feature>
<protein>
    <submittedName>
        <fullName evidence="2">Uncharacterized protein</fullName>
    </submittedName>
</protein>
<evidence type="ECO:0000256" key="1">
    <source>
        <dbReference type="SAM" id="MobiDB-lite"/>
    </source>
</evidence>
<reference evidence="2 3" key="1">
    <citation type="submission" date="2020-08" db="EMBL/GenBank/DDBJ databases">
        <title>Genomic Encyclopedia of Type Strains, Phase IV (KMG-IV): sequencing the most valuable type-strain genomes for metagenomic binning, comparative biology and taxonomic classification.</title>
        <authorList>
            <person name="Goeker M."/>
        </authorList>
    </citation>
    <scope>NUCLEOTIDE SEQUENCE [LARGE SCALE GENOMIC DNA]</scope>
    <source>
        <strain evidence="2 3">DSM 5686</strain>
    </source>
</reference>
<name>A0ABR6D6R7_9HYPH</name>
<accession>A0ABR6D6R7</accession>
<feature type="compositionally biased region" description="Polar residues" evidence="1">
    <location>
        <begin position="16"/>
        <end position="27"/>
    </location>
</feature>